<dbReference type="GO" id="GO:0043015">
    <property type="term" value="F:gamma-tubulin binding"/>
    <property type="evidence" value="ECO:0007669"/>
    <property type="project" value="InterPro"/>
</dbReference>
<dbReference type="InterPro" id="IPR007259">
    <property type="entry name" value="GCP"/>
</dbReference>
<comment type="subcellular location">
    <subcellularLocation>
        <location evidence="5">Cytoplasm</location>
        <location evidence="5">Cytoskeleton</location>
        <location evidence="5">Microtubule organizing center</location>
    </subcellularLocation>
</comment>
<dbReference type="GO" id="GO:0051011">
    <property type="term" value="F:microtubule minus-end binding"/>
    <property type="evidence" value="ECO:0007669"/>
    <property type="project" value="TreeGrafter"/>
</dbReference>
<accession>A0AAW1W3P6</accession>
<dbReference type="Pfam" id="PF04130">
    <property type="entry name" value="GCP_C_terminal"/>
    <property type="match status" value="1"/>
</dbReference>
<dbReference type="GO" id="GO:0031122">
    <property type="term" value="P:cytoplasmic microtubule organization"/>
    <property type="evidence" value="ECO:0007669"/>
    <property type="project" value="TreeGrafter"/>
</dbReference>
<name>A0AAW1W3P6_RUBAR</name>
<evidence type="ECO:0000259" key="6">
    <source>
        <dbReference type="Pfam" id="PF04130"/>
    </source>
</evidence>
<dbReference type="AlphaFoldDB" id="A0AAW1W3P6"/>
<sequence>MVLEPNWHVMHNRLQTTKSIDEVIQHHDFFLDQCLRGCLLLLPEFLKKVERLKSLCLQYASATQWLISSLLSEKPRQSKSRGPCQALTISSGITNFADAILKFEREFDAELQNLAPLLSSSSQADPYLTPLAQWILGIGNDQ</sequence>
<comment type="caution">
    <text evidence="7">The sequence shown here is derived from an EMBL/GenBank/DDBJ whole genome shotgun (WGS) entry which is preliminary data.</text>
</comment>
<proteinExistence type="inferred from homology"/>
<dbReference type="GO" id="GO:0051321">
    <property type="term" value="P:meiotic cell cycle"/>
    <property type="evidence" value="ECO:0007669"/>
    <property type="project" value="TreeGrafter"/>
</dbReference>
<keyword evidence="2 5" id="KW-0963">Cytoplasm</keyword>
<keyword evidence="8" id="KW-1185">Reference proteome</keyword>
<dbReference type="GO" id="GO:0007020">
    <property type="term" value="P:microtubule nucleation"/>
    <property type="evidence" value="ECO:0007669"/>
    <property type="project" value="InterPro"/>
</dbReference>
<dbReference type="GO" id="GO:0000930">
    <property type="term" value="C:gamma-tubulin complex"/>
    <property type="evidence" value="ECO:0007669"/>
    <property type="project" value="TreeGrafter"/>
</dbReference>
<dbReference type="PANTHER" id="PTHR19302">
    <property type="entry name" value="GAMMA TUBULIN COMPLEX PROTEIN"/>
    <property type="match status" value="1"/>
</dbReference>
<organism evidence="7 8">
    <name type="scientific">Rubus argutus</name>
    <name type="common">Southern blackberry</name>
    <dbReference type="NCBI Taxonomy" id="59490"/>
    <lineage>
        <taxon>Eukaryota</taxon>
        <taxon>Viridiplantae</taxon>
        <taxon>Streptophyta</taxon>
        <taxon>Embryophyta</taxon>
        <taxon>Tracheophyta</taxon>
        <taxon>Spermatophyta</taxon>
        <taxon>Magnoliopsida</taxon>
        <taxon>eudicotyledons</taxon>
        <taxon>Gunneridae</taxon>
        <taxon>Pentapetalae</taxon>
        <taxon>rosids</taxon>
        <taxon>fabids</taxon>
        <taxon>Rosales</taxon>
        <taxon>Rosaceae</taxon>
        <taxon>Rosoideae</taxon>
        <taxon>Rosoideae incertae sedis</taxon>
        <taxon>Rubus</taxon>
    </lineage>
</organism>
<dbReference type="EMBL" id="JBEDUW010000006">
    <property type="protein sequence ID" value="KAK9919208.1"/>
    <property type="molecule type" value="Genomic_DNA"/>
</dbReference>
<evidence type="ECO:0000256" key="1">
    <source>
        <dbReference type="ARBA" id="ARBA00010337"/>
    </source>
</evidence>
<dbReference type="GO" id="GO:0005874">
    <property type="term" value="C:microtubule"/>
    <property type="evidence" value="ECO:0007669"/>
    <property type="project" value="UniProtKB-KW"/>
</dbReference>
<evidence type="ECO:0000313" key="7">
    <source>
        <dbReference type="EMBL" id="KAK9919208.1"/>
    </source>
</evidence>
<gene>
    <name evidence="7" type="ORF">M0R45_027818</name>
</gene>
<keyword evidence="4 5" id="KW-0206">Cytoskeleton</keyword>
<dbReference type="GO" id="GO:0051225">
    <property type="term" value="P:spindle assembly"/>
    <property type="evidence" value="ECO:0007669"/>
    <property type="project" value="TreeGrafter"/>
</dbReference>
<evidence type="ECO:0000256" key="4">
    <source>
        <dbReference type="ARBA" id="ARBA00023212"/>
    </source>
</evidence>
<reference evidence="7 8" key="1">
    <citation type="journal article" date="2023" name="G3 (Bethesda)">
        <title>A chromosome-length genome assembly and annotation of blackberry (Rubus argutus, cv. 'Hillquist').</title>
        <authorList>
            <person name="Bruna T."/>
            <person name="Aryal R."/>
            <person name="Dudchenko O."/>
            <person name="Sargent D.J."/>
            <person name="Mead D."/>
            <person name="Buti M."/>
            <person name="Cavallini A."/>
            <person name="Hytonen T."/>
            <person name="Andres J."/>
            <person name="Pham M."/>
            <person name="Weisz D."/>
            <person name="Mascagni F."/>
            <person name="Usai G."/>
            <person name="Natali L."/>
            <person name="Bassil N."/>
            <person name="Fernandez G.E."/>
            <person name="Lomsadze A."/>
            <person name="Armour M."/>
            <person name="Olukolu B."/>
            <person name="Poorten T."/>
            <person name="Britton C."/>
            <person name="Davik J."/>
            <person name="Ashrafi H."/>
            <person name="Aiden E.L."/>
            <person name="Borodovsky M."/>
            <person name="Worthington M."/>
        </authorList>
    </citation>
    <scope>NUCLEOTIDE SEQUENCE [LARGE SCALE GENOMIC DNA]</scope>
    <source>
        <strain evidence="7">PI 553951</strain>
    </source>
</reference>
<dbReference type="Gene3D" id="1.20.120.1900">
    <property type="entry name" value="Gamma-tubulin complex, C-terminal domain"/>
    <property type="match status" value="1"/>
</dbReference>
<evidence type="ECO:0000256" key="5">
    <source>
        <dbReference type="RuleBase" id="RU363050"/>
    </source>
</evidence>
<dbReference type="GO" id="GO:0000278">
    <property type="term" value="P:mitotic cell cycle"/>
    <property type="evidence" value="ECO:0007669"/>
    <property type="project" value="TreeGrafter"/>
</dbReference>
<dbReference type="PANTHER" id="PTHR19302:SF13">
    <property type="entry name" value="GAMMA-TUBULIN COMPLEX COMPONENT 2"/>
    <property type="match status" value="1"/>
</dbReference>
<comment type="similarity">
    <text evidence="1 5">Belongs to the TUBGCP family.</text>
</comment>
<evidence type="ECO:0000256" key="3">
    <source>
        <dbReference type="ARBA" id="ARBA00022701"/>
    </source>
</evidence>
<dbReference type="InterPro" id="IPR040457">
    <property type="entry name" value="GCP_C"/>
</dbReference>
<dbReference type="InterPro" id="IPR042241">
    <property type="entry name" value="GCP_C_sf"/>
</dbReference>
<dbReference type="GO" id="GO:0000922">
    <property type="term" value="C:spindle pole"/>
    <property type="evidence" value="ECO:0007669"/>
    <property type="project" value="InterPro"/>
</dbReference>
<feature type="domain" description="Gamma tubulin complex component C-terminal" evidence="6">
    <location>
        <begin position="2"/>
        <end position="126"/>
    </location>
</feature>
<evidence type="ECO:0000256" key="2">
    <source>
        <dbReference type="ARBA" id="ARBA00022490"/>
    </source>
</evidence>
<comment type="function">
    <text evidence="5">Component of the gamma-tubulin ring complex (gTuRC) which mediates microtubule nucleation.</text>
</comment>
<dbReference type="Proteomes" id="UP001457282">
    <property type="component" value="Unassembled WGS sequence"/>
</dbReference>
<evidence type="ECO:0000313" key="8">
    <source>
        <dbReference type="Proteomes" id="UP001457282"/>
    </source>
</evidence>
<protein>
    <recommendedName>
        <fullName evidence="5">Gamma-tubulin complex component</fullName>
    </recommendedName>
</protein>
<keyword evidence="3 5" id="KW-0493">Microtubule</keyword>